<proteinExistence type="predicted"/>
<dbReference type="Gene3D" id="3.30.40.10">
    <property type="entry name" value="Zinc/RING finger domain, C3HC4 (zinc finger)"/>
    <property type="match status" value="1"/>
</dbReference>
<dbReference type="InterPro" id="IPR001293">
    <property type="entry name" value="Znf_TRAF"/>
</dbReference>
<feature type="domain" description="TRAF-type" evidence="6">
    <location>
        <begin position="16"/>
        <end position="53"/>
    </location>
</feature>
<dbReference type="Proteomes" id="UP000663854">
    <property type="component" value="Unassembled WGS sequence"/>
</dbReference>
<dbReference type="EMBL" id="CAJNOH010001409">
    <property type="protein sequence ID" value="CAF1214031.1"/>
    <property type="molecule type" value="Genomic_DNA"/>
</dbReference>
<gene>
    <name evidence="7" type="ORF">PYM288_LOCUS25527</name>
</gene>
<keyword evidence="5" id="KW-0175">Coiled coil</keyword>
<dbReference type="SUPFAM" id="SSF49599">
    <property type="entry name" value="TRAF domain-like"/>
    <property type="match status" value="1"/>
</dbReference>
<dbReference type="Pfam" id="PF02176">
    <property type="entry name" value="zf-TRAF"/>
    <property type="match status" value="1"/>
</dbReference>
<comment type="caution">
    <text evidence="7">The sequence shown here is derived from an EMBL/GenBank/DDBJ whole genome shotgun (WGS) entry which is preliminary data.</text>
</comment>
<evidence type="ECO:0000313" key="8">
    <source>
        <dbReference type="Proteomes" id="UP000663854"/>
    </source>
</evidence>
<evidence type="ECO:0000256" key="3">
    <source>
        <dbReference type="ARBA" id="ARBA00022833"/>
    </source>
</evidence>
<dbReference type="AlphaFoldDB" id="A0A814XBH2"/>
<evidence type="ECO:0000256" key="2">
    <source>
        <dbReference type="ARBA" id="ARBA00022771"/>
    </source>
</evidence>
<feature type="zinc finger region" description="TRAF-type" evidence="4">
    <location>
        <begin position="16"/>
        <end position="53"/>
    </location>
</feature>
<keyword evidence="3 4" id="KW-0862">Zinc</keyword>
<organism evidence="7 8">
    <name type="scientific">Rotaria sordida</name>
    <dbReference type="NCBI Taxonomy" id="392033"/>
    <lineage>
        <taxon>Eukaryota</taxon>
        <taxon>Metazoa</taxon>
        <taxon>Spiralia</taxon>
        <taxon>Gnathifera</taxon>
        <taxon>Rotifera</taxon>
        <taxon>Eurotatoria</taxon>
        <taxon>Bdelloidea</taxon>
        <taxon>Philodinida</taxon>
        <taxon>Philodinidae</taxon>
        <taxon>Rotaria</taxon>
    </lineage>
</organism>
<keyword evidence="1 4" id="KW-0479">Metal-binding</keyword>
<accession>A0A814XBH2</accession>
<dbReference type="GO" id="GO:0008270">
    <property type="term" value="F:zinc ion binding"/>
    <property type="evidence" value="ECO:0007669"/>
    <property type="project" value="UniProtKB-KW"/>
</dbReference>
<evidence type="ECO:0000256" key="4">
    <source>
        <dbReference type="PROSITE-ProRule" id="PRU00207"/>
    </source>
</evidence>
<name>A0A814XBH2_9BILA</name>
<evidence type="ECO:0000259" key="6">
    <source>
        <dbReference type="PROSITE" id="PS50145"/>
    </source>
</evidence>
<evidence type="ECO:0000256" key="1">
    <source>
        <dbReference type="ARBA" id="ARBA00022723"/>
    </source>
</evidence>
<feature type="non-terminal residue" evidence="7">
    <location>
        <position position="116"/>
    </location>
</feature>
<dbReference type="PROSITE" id="PS50145">
    <property type="entry name" value="ZF_TRAF"/>
    <property type="match status" value="1"/>
</dbReference>
<reference evidence="7" key="1">
    <citation type="submission" date="2021-02" db="EMBL/GenBank/DDBJ databases">
        <authorList>
            <person name="Nowell W R."/>
        </authorList>
    </citation>
    <scope>NUCLEOTIDE SEQUENCE</scope>
</reference>
<protein>
    <recommendedName>
        <fullName evidence="6">TRAF-type domain-containing protein</fullName>
    </recommendedName>
</protein>
<feature type="coiled-coil region" evidence="5">
    <location>
        <begin position="78"/>
        <end position="112"/>
    </location>
</feature>
<sequence>MEIPVFINSILDNFLVKCVACGQTNIKRSDFNNHINEICPKTVVPCSAADIRCPWTGHKKQLNLHISSCHYEHIRPVLAEILVENNDLKEKNVQYETQIELLEKEHVRLNDQCTQD</sequence>
<evidence type="ECO:0000313" key="7">
    <source>
        <dbReference type="EMBL" id="CAF1214031.1"/>
    </source>
</evidence>
<dbReference type="InterPro" id="IPR013083">
    <property type="entry name" value="Znf_RING/FYVE/PHD"/>
</dbReference>
<evidence type="ECO:0000256" key="5">
    <source>
        <dbReference type="SAM" id="Coils"/>
    </source>
</evidence>
<keyword evidence="2 4" id="KW-0863">Zinc-finger</keyword>